<evidence type="ECO:0000313" key="1">
    <source>
        <dbReference type="EMBL" id="CAD8052705.1"/>
    </source>
</evidence>
<dbReference type="EMBL" id="CAJJDN010000006">
    <property type="protein sequence ID" value="CAD8052705.1"/>
    <property type="molecule type" value="Genomic_DNA"/>
</dbReference>
<proteinExistence type="predicted"/>
<reference evidence="1" key="1">
    <citation type="submission" date="2021-01" db="EMBL/GenBank/DDBJ databases">
        <authorList>
            <consortium name="Genoscope - CEA"/>
            <person name="William W."/>
        </authorList>
    </citation>
    <scope>NUCLEOTIDE SEQUENCE</scope>
</reference>
<comment type="caution">
    <text evidence="1">The sequence shown here is derived from an EMBL/GenBank/DDBJ whole genome shotgun (WGS) entry which is preliminary data.</text>
</comment>
<accession>A0A8S1KFX4</accession>
<gene>
    <name evidence="1" type="ORF">PSON_ATCC_30995.1.T0060590</name>
</gene>
<organism evidence="1 2">
    <name type="scientific">Paramecium sonneborni</name>
    <dbReference type="NCBI Taxonomy" id="65129"/>
    <lineage>
        <taxon>Eukaryota</taxon>
        <taxon>Sar</taxon>
        <taxon>Alveolata</taxon>
        <taxon>Ciliophora</taxon>
        <taxon>Intramacronucleata</taxon>
        <taxon>Oligohymenophorea</taxon>
        <taxon>Peniculida</taxon>
        <taxon>Parameciidae</taxon>
        <taxon>Paramecium</taxon>
    </lineage>
</organism>
<protein>
    <submittedName>
        <fullName evidence="1">Uncharacterized protein</fullName>
    </submittedName>
</protein>
<dbReference type="AlphaFoldDB" id="A0A8S1KFX4"/>
<evidence type="ECO:0000313" key="2">
    <source>
        <dbReference type="Proteomes" id="UP000692954"/>
    </source>
</evidence>
<name>A0A8S1KFX4_9CILI</name>
<keyword evidence="2" id="KW-1185">Reference proteome</keyword>
<dbReference type="Proteomes" id="UP000692954">
    <property type="component" value="Unassembled WGS sequence"/>
</dbReference>
<sequence>MILIILKLKYLVLGLIKIYSGFIKGQEQLFLAFLKQVKLLQYKRKYLEVNQQHQYRKQFHAKHKHQYEQQMQLSLLIQQTTKTFKQMYVLPTLKYHLNKVVQPIAHKLQSAYAHSSSIISTCLIPIQPSQNYTIIMATMGRIMYFGYPNPLICFLSKKFLIKNIILSYRKIKKQSQITTGLQYEQKLGYRQRFNHILYLTEK</sequence>